<keyword evidence="12" id="KW-1185">Reference proteome</keyword>
<feature type="transmembrane region" description="Helical" evidence="8">
    <location>
        <begin position="126"/>
        <end position="146"/>
    </location>
</feature>
<accession>A0A3N4KQT8</accession>
<feature type="transmembrane region" description="Helical" evidence="8">
    <location>
        <begin position="72"/>
        <end position="89"/>
    </location>
</feature>
<evidence type="ECO:0000256" key="7">
    <source>
        <dbReference type="ARBA" id="ARBA00023136"/>
    </source>
</evidence>
<feature type="transmembrane region" description="Helical" evidence="8">
    <location>
        <begin position="101"/>
        <end position="120"/>
    </location>
</feature>
<feature type="domain" description="Major facilitator superfamily (MFS) profile" evidence="10">
    <location>
        <begin position="34"/>
        <end position="501"/>
    </location>
</feature>
<feature type="transmembrane region" description="Helical" evidence="8">
    <location>
        <begin position="444"/>
        <end position="467"/>
    </location>
</feature>
<dbReference type="OrthoDB" id="434240at2759"/>
<dbReference type="NCBIfam" id="TIGR00886">
    <property type="entry name" value="2A0108"/>
    <property type="match status" value="1"/>
</dbReference>
<evidence type="ECO:0000256" key="4">
    <source>
        <dbReference type="ARBA" id="ARBA00022692"/>
    </source>
</evidence>
<evidence type="ECO:0000313" key="12">
    <source>
        <dbReference type="Proteomes" id="UP000277580"/>
    </source>
</evidence>
<evidence type="ECO:0000259" key="10">
    <source>
        <dbReference type="PROSITE" id="PS50850"/>
    </source>
</evidence>
<name>A0A3N4KQT8_9PEZI</name>
<dbReference type="Proteomes" id="UP000277580">
    <property type="component" value="Unassembled WGS sequence"/>
</dbReference>
<feature type="transmembrane region" description="Helical" evidence="8">
    <location>
        <begin position="414"/>
        <end position="437"/>
    </location>
</feature>
<dbReference type="InParanoid" id="A0A3N4KQT8"/>
<evidence type="ECO:0000256" key="8">
    <source>
        <dbReference type="RuleBase" id="RU366033"/>
    </source>
</evidence>
<dbReference type="InterPro" id="IPR011701">
    <property type="entry name" value="MFS"/>
</dbReference>
<dbReference type="GO" id="GO:0042128">
    <property type="term" value="P:nitrate assimilation"/>
    <property type="evidence" value="ECO:0007669"/>
    <property type="project" value="UniProtKB-UniRule"/>
</dbReference>
<keyword evidence="7 8" id="KW-0472">Membrane</keyword>
<dbReference type="Gene3D" id="1.20.1250.20">
    <property type="entry name" value="MFS general substrate transporter like domains"/>
    <property type="match status" value="2"/>
</dbReference>
<dbReference type="SUPFAM" id="SSF103473">
    <property type="entry name" value="MFS general substrate transporter"/>
    <property type="match status" value="1"/>
</dbReference>
<keyword evidence="3 8" id="KW-0813">Transport</keyword>
<feature type="transmembrane region" description="Helical" evidence="8">
    <location>
        <begin position="355"/>
        <end position="377"/>
    </location>
</feature>
<gene>
    <name evidence="11" type="ORF">P167DRAFT_488573</name>
</gene>
<keyword evidence="5 8" id="KW-1133">Transmembrane helix</keyword>
<feature type="transmembrane region" description="Helical" evidence="8">
    <location>
        <begin position="158"/>
        <end position="176"/>
    </location>
</feature>
<keyword evidence="6 8" id="KW-0534">Nitrate assimilation</keyword>
<dbReference type="InterPro" id="IPR004737">
    <property type="entry name" value="NO3_transporter_NarK/NarU-like"/>
</dbReference>
<comment type="subcellular location">
    <subcellularLocation>
        <location evidence="8">Cell membrane</location>
        <topology evidence="8">Multi-pass membrane protein</topology>
    </subcellularLocation>
    <subcellularLocation>
        <location evidence="1">Membrane</location>
        <topology evidence="1">Multi-pass membrane protein</topology>
    </subcellularLocation>
</comment>
<evidence type="ECO:0000256" key="5">
    <source>
        <dbReference type="ARBA" id="ARBA00022989"/>
    </source>
</evidence>
<reference evidence="11 12" key="1">
    <citation type="journal article" date="2018" name="Nat. Ecol. Evol.">
        <title>Pezizomycetes genomes reveal the molecular basis of ectomycorrhizal truffle lifestyle.</title>
        <authorList>
            <person name="Murat C."/>
            <person name="Payen T."/>
            <person name="Noel B."/>
            <person name="Kuo A."/>
            <person name="Morin E."/>
            <person name="Chen J."/>
            <person name="Kohler A."/>
            <person name="Krizsan K."/>
            <person name="Balestrini R."/>
            <person name="Da Silva C."/>
            <person name="Montanini B."/>
            <person name="Hainaut M."/>
            <person name="Levati E."/>
            <person name="Barry K.W."/>
            <person name="Belfiori B."/>
            <person name="Cichocki N."/>
            <person name="Clum A."/>
            <person name="Dockter R.B."/>
            <person name="Fauchery L."/>
            <person name="Guy J."/>
            <person name="Iotti M."/>
            <person name="Le Tacon F."/>
            <person name="Lindquist E.A."/>
            <person name="Lipzen A."/>
            <person name="Malagnac F."/>
            <person name="Mello A."/>
            <person name="Molinier V."/>
            <person name="Miyauchi S."/>
            <person name="Poulain J."/>
            <person name="Riccioni C."/>
            <person name="Rubini A."/>
            <person name="Sitrit Y."/>
            <person name="Splivallo R."/>
            <person name="Traeger S."/>
            <person name="Wang M."/>
            <person name="Zifcakova L."/>
            <person name="Wipf D."/>
            <person name="Zambonelli A."/>
            <person name="Paolocci F."/>
            <person name="Nowrousian M."/>
            <person name="Ottonello S."/>
            <person name="Baldrian P."/>
            <person name="Spatafora J.W."/>
            <person name="Henrissat B."/>
            <person name="Nagy L.G."/>
            <person name="Aury J.M."/>
            <person name="Wincker P."/>
            <person name="Grigoriev I.V."/>
            <person name="Bonfante P."/>
            <person name="Martin F.M."/>
        </authorList>
    </citation>
    <scope>NUCLEOTIDE SEQUENCE [LARGE SCALE GENOMIC DNA]</scope>
    <source>
        <strain evidence="11 12">CCBAS932</strain>
    </source>
</reference>
<dbReference type="GO" id="GO:0015112">
    <property type="term" value="F:nitrate transmembrane transporter activity"/>
    <property type="evidence" value="ECO:0007669"/>
    <property type="project" value="UniProtKB-UniRule"/>
</dbReference>
<feature type="transmembrane region" description="Helical" evidence="8">
    <location>
        <begin position="310"/>
        <end position="335"/>
    </location>
</feature>
<proteinExistence type="inferred from homology"/>
<dbReference type="Pfam" id="PF07690">
    <property type="entry name" value="MFS_1"/>
    <property type="match status" value="1"/>
</dbReference>
<dbReference type="EMBL" id="ML119132">
    <property type="protein sequence ID" value="RPB11858.1"/>
    <property type="molecule type" value="Genomic_DNA"/>
</dbReference>
<dbReference type="AlphaFoldDB" id="A0A3N4KQT8"/>
<dbReference type="InterPro" id="IPR020846">
    <property type="entry name" value="MFS_dom"/>
</dbReference>
<evidence type="ECO:0000256" key="2">
    <source>
        <dbReference type="ARBA" id="ARBA00008432"/>
    </source>
</evidence>
<evidence type="ECO:0000256" key="1">
    <source>
        <dbReference type="ARBA" id="ARBA00004141"/>
    </source>
</evidence>
<comment type="similarity">
    <text evidence="2 8">Belongs to the major facilitator superfamily. Nitrate/nitrite porter (TC 2.A.1.8) family.</text>
</comment>
<dbReference type="PROSITE" id="PS50850">
    <property type="entry name" value="MFS"/>
    <property type="match status" value="1"/>
</dbReference>
<keyword evidence="4 8" id="KW-0812">Transmembrane</keyword>
<dbReference type="GO" id="GO:0015113">
    <property type="term" value="F:nitrite transmembrane transporter activity"/>
    <property type="evidence" value="ECO:0007669"/>
    <property type="project" value="InterPro"/>
</dbReference>
<dbReference type="FunFam" id="1.20.1250.20:FF:000382">
    <property type="entry name" value="Nitrate transporter CrnA"/>
    <property type="match status" value="1"/>
</dbReference>
<evidence type="ECO:0000313" key="11">
    <source>
        <dbReference type="EMBL" id="RPB11858.1"/>
    </source>
</evidence>
<keyword evidence="8" id="KW-1003">Cell membrane</keyword>
<dbReference type="STRING" id="1392247.A0A3N4KQT8"/>
<evidence type="ECO:0000256" key="3">
    <source>
        <dbReference type="ARBA" id="ARBA00022448"/>
    </source>
</evidence>
<evidence type="ECO:0000256" key="9">
    <source>
        <dbReference type="SAM" id="MobiDB-lite"/>
    </source>
</evidence>
<feature type="transmembrane region" description="Helical" evidence="8">
    <location>
        <begin position="389"/>
        <end position="408"/>
    </location>
</feature>
<dbReference type="InterPro" id="IPR044772">
    <property type="entry name" value="NO3_transporter"/>
</dbReference>
<feature type="transmembrane region" description="Helical" evidence="8">
    <location>
        <begin position="196"/>
        <end position="217"/>
    </location>
</feature>
<feature type="transmembrane region" description="Helical" evidence="8">
    <location>
        <begin position="35"/>
        <end position="52"/>
    </location>
</feature>
<evidence type="ECO:0000256" key="6">
    <source>
        <dbReference type="ARBA" id="ARBA00023063"/>
    </source>
</evidence>
<feature type="compositionally biased region" description="Basic and acidic residues" evidence="9">
    <location>
        <begin position="263"/>
        <end position="277"/>
    </location>
</feature>
<dbReference type="GO" id="GO:0005886">
    <property type="term" value="C:plasma membrane"/>
    <property type="evidence" value="ECO:0007669"/>
    <property type="project" value="UniProtKB-SubCell"/>
</dbReference>
<protein>
    <recommendedName>
        <fullName evidence="8">Nitrate/nitrite transporter</fullName>
    </recommendedName>
</protein>
<dbReference type="InterPro" id="IPR036259">
    <property type="entry name" value="MFS_trans_sf"/>
</dbReference>
<dbReference type="PANTHER" id="PTHR23515">
    <property type="entry name" value="HIGH-AFFINITY NITRATE TRANSPORTER 2.3"/>
    <property type="match status" value="1"/>
</dbReference>
<feature type="region of interest" description="Disordered" evidence="9">
    <location>
        <begin position="258"/>
        <end position="281"/>
    </location>
</feature>
<feature type="transmembrane region" description="Helical" evidence="8">
    <location>
        <begin position="479"/>
        <end position="497"/>
    </location>
</feature>
<sequence length="507" mass="54469">MQISLLWKAPAINPINRKAQSIPVLNPFDPYGRTFFFSTFGFMIAFLSWYAFPPLMTKTIKGDLHLTQNEVANSNVLALVATLLVRLIIGPLCDRFGARLCFAGVLLAGAVPTALAGLVTNAPGLLTLRFFVGILGASFVPCQVWSTGFFDKNVVGSANALMAGIGNAGGGITYFIMPALFDSLVKDQGLTPHKAWRVAFVVPFILIMSIALGMLFFCEDTPTGAWADRHNAVQNASASSNTTLSGTIVDASGKISNTPEYEVPEKKSLDEKKKTEDSDPEYATASQDIELIVQSEVIVKPTFKEALRVIFSWQCLMLAAPYACSFGGELAINSILGAYYNKNFPYLGQTNSGRWAAMFGLLNVFFRPAGGIIADILYRKTNSVAVKKWWLIFVGCSQGAMCLAIGILNPKSEAAMFGLVAGLAFFMDAANGANFAIVPHVHPFANGILSGVVGATGNFGGIIFSVIFRYNGTQYDKVIMIIGAICIGVNMSVSWIPPIPKGQIGGR</sequence>
<organism evidence="11 12">
    <name type="scientific">Morchella conica CCBAS932</name>
    <dbReference type="NCBI Taxonomy" id="1392247"/>
    <lineage>
        <taxon>Eukaryota</taxon>
        <taxon>Fungi</taxon>
        <taxon>Dikarya</taxon>
        <taxon>Ascomycota</taxon>
        <taxon>Pezizomycotina</taxon>
        <taxon>Pezizomycetes</taxon>
        <taxon>Pezizales</taxon>
        <taxon>Morchellaceae</taxon>
        <taxon>Morchella</taxon>
    </lineage>
</organism>